<comment type="caution">
    <text evidence="1">The sequence shown here is derived from an EMBL/GenBank/DDBJ whole genome shotgun (WGS) entry which is preliminary data.</text>
</comment>
<sequence length="30" mass="3528">MDLIHFDDTLERFGWNLLQSGKDFMSPVSK</sequence>
<dbReference type="EMBL" id="JAGGLB010000001">
    <property type="protein sequence ID" value="MBP1988635.1"/>
    <property type="molecule type" value="Genomic_DNA"/>
</dbReference>
<protein>
    <submittedName>
        <fullName evidence="1">Uncharacterized protein</fullName>
    </submittedName>
</protein>
<name>A0ABS4IM42_9BACL</name>
<proteinExistence type="predicted"/>
<reference evidence="1 2" key="1">
    <citation type="submission" date="2021-03" db="EMBL/GenBank/DDBJ databases">
        <title>Genomic Encyclopedia of Type Strains, Phase IV (KMG-IV): sequencing the most valuable type-strain genomes for metagenomic binning, comparative biology and taxonomic classification.</title>
        <authorList>
            <person name="Goeker M."/>
        </authorList>
    </citation>
    <scope>NUCLEOTIDE SEQUENCE [LARGE SCALE GENOMIC DNA]</scope>
    <source>
        <strain evidence="1 2">DSM 26048</strain>
    </source>
</reference>
<gene>
    <name evidence="1" type="ORF">J2Z66_000230</name>
</gene>
<evidence type="ECO:0000313" key="1">
    <source>
        <dbReference type="EMBL" id="MBP1988635.1"/>
    </source>
</evidence>
<accession>A0ABS4IM42</accession>
<organism evidence="1 2">
    <name type="scientific">Paenibacillus eucommiae</name>
    <dbReference type="NCBI Taxonomy" id="1355755"/>
    <lineage>
        <taxon>Bacteria</taxon>
        <taxon>Bacillati</taxon>
        <taxon>Bacillota</taxon>
        <taxon>Bacilli</taxon>
        <taxon>Bacillales</taxon>
        <taxon>Paenibacillaceae</taxon>
        <taxon>Paenibacillus</taxon>
    </lineage>
</organism>
<dbReference type="Proteomes" id="UP001519287">
    <property type="component" value="Unassembled WGS sequence"/>
</dbReference>
<evidence type="ECO:0000313" key="2">
    <source>
        <dbReference type="Proteomes" id="UP001519287"/>
    </source>
</evidence>
<keyword evidence="2" id="KW-1185">Reference proteome</keyword>